<name>A0A1I4C0Z8_9HYPH</name>
<sequence length="60" mass="6710">MKSGEPFAQYFFSVSQTRLVIDNLTPGVAGLDCKSPLCKRQVPFLPPDGFEKQFATTFRP</sequence>
<proteinExistence type="predicted"/>
<evidence type="ECO:0000313" key="1">
    <source>
        <dbReference type="EMBL" id="SFK74764.1"/>
    </source>
</evidence>
<keyword evidence="2" id="KW-1185">Reference proteome</keyword>
<dbReference type="EMBL" id="FOSK01000008">
    <property type="protein sequence ID" value="SFK74764.1"/>
    <property type="molecule type" value="Genomic_DNA"/>
</dbReference>
<comment type="caution">
    <text evidence="1">The sequence shown here is derived from an EMBL/GenBank/DDBJ whole genome shotgun (WGS) entry which is preliminary data.</text>
</comment>
<evidence type="ECO:0000313" key="2">
    <source>
        <dbReference type="Proteomes" id="UP000199598"/>
    </source>
</evidence>
<gene>
    <name evidence="1" type="ORF">SAMN04488518_108289</name>
</gene>
<protein>
    <submittedName>
        <fullName evidence="1">Uncharacterized protein</fullName>
    </submittedName>
</protein>
<accession>A0A1I4C0Z8</accession>
<organism evidence="1 2">
    <name type="scientific">Pseudovibrio ascidiaceicola</name>
    <dbReference type="NCBI Taxonomy" id="285279"/>
    <lineage>
        <taxon>Bacteria</taxon>
        <taxon>Pseudomonadati</taxon>
        <taxon>Pseudomonadota</taxon>
        <taxon>Alphaproteobacteria</taxon>
        <taxon>Hyphomicrobiales</taxon>
        <taxon>Stappiaceae</taxon>
        <taxon>Pseudovibrio</taxon>
    </lineage>
</organism>
<reference evidence="1 2" key="1">
    <citation type="submission" date="2016-10" db="EMBL/GenBank/DDBJ databases">
        <authorList>
            <person name="Varghese N."/>
            <person name="Submissions S."/>
        </authorList>
    </citation>
    <scope>NUCLEOTIDE SEQUENCE [LARGE SCALE GENOMIC DNA]</scope>
    <source>
        <strain evidence="1 2">DSM 16392</strain>
    </source>
</reference>
<dbReference type="Proteomes" id="UP000199598">
    <property type="component" value="Unassembled WGS sequence"/>
</dbReference>